<comment type="caution">
    <text evidence="2">The sequence shown here is derived from an EMBL/GenBank/DDBJ whole genome shotgun (WGS) entry which is preliminary data.</text>
</comment>
<dbReference type="Gramene" id="mRNA:HanXRQr2_Chr13g0598791">
    <property type="protein sequence ID" value="CDS:HanXRQr2_Chr13g0598791.1"/>
    <property type="gene ID" value="HanXRQr2_Chr13g0598791"/>
</dbReference>
<dbReference type="EMBL" id="MNCJ02000328">
    <property type="protein sequence ID" value="KAF5774306.1"/>
    <property type="molecule type" value="Genomic_DNA"/>
</dbReference>
<reference evidence="2" key="1">
    <citation type="journal article" date="2017" name="Nature">
        <title>The sunflower genome provides insights into oil metabolism, flowering and Asterid evolution.</title>
        <authorList>
            <person name="Badouin H."/>
            <person name="Gouzy J."/>
            <person name="Grassa C.J."/>
            <person name="Murat F."/>
            <person name="Staton S.E."/>
            <person name="Cottret L."/>
            <person name="Lelandais-Briere C."/>
            <person name="Owens G.L."/>
            <person name="Carrere S."/>
            <person name="Mayjonade B."/>
            <person name="Legrand L."/>
            <person name="Gill N."/>
            <person name="Kane N.C."/>
            <person name="Bowers J.E."/>
            <person name="Hubner S."/>
            <person name="Bellec A."/>
            <person name="Berard A."/>
            <person name="Berges H."/>
            <person name="Blanchet N."/>
            <person name="Boniface M.C."/>
            <person name="Brunel D."/>
            <person name="Catrice O."/>
            <person name="Chaidir N."/>
            <person name="Claudel C."/>
            <person name="Donnadieu C."/>
            <person name="Faraut T."/>
            <person name="Fievet G."/>
            <person name="Helmstetter N."/>
            <person name="King M."/>
            <person name="Knapp S.J."/>
            <person name="Lai Z."/>
            <person name="Le Paslier M.C."/>
            <person name="Lippi Y."/>
            <person name="Lorenzon L."/>
            <person name="Mandel J.R."/>
            <person name="Marage G."/>
            <person name="Marchand G."/>
            <person name="Marquand E."/>
            <person name="Bret-Mestries E."/>
            <person name="Morien E."/>
            <person name="Nambeesan S."/>
            <person name="Nguyen T."/>
            <person name="Pegot-Espagnet P."/>
            <person name="Pouilly N."/>
            <person name="Raftis F."/>
            <person name="Sallet E."/>
            <person name="Schiex T."/>
            <person name="Thomas J."/>
            <person name="Vandecasteele C."/>
            <person name="Vares D."/>
            <person name="Vear F."/>
            <person name="Vautrin S."/>
            <person name="Crespi M."/>
            <person name="Mangin B."/>
            <person name="Burke J.M."/>
            <person name="Salse J."/>
            <person name="Munos S."/>
            <person name="Vincourt P."/>
            <person name="Rieseberg L.H."/>
            <person name="Langlade N.B."/>
        </authorList>
    </citation>
    <scope>NUCLEOTIDE SEQUENCE</scope>
    <source>
        <tissue evidence="2">Leaves</tissue>
    </source>
</reference>
<accession>A0A9K3EK18</accession>
<keyword evidence="3" id="KW-1185">Reference proteome</keyword>
<feature type="region of interest" description="Disordered" evidence="1">
    <location>
        <begin position="47"/>
        <end position="105"/>
    </location>
</feature>
<feature type="compositionally biased region" description="Low complexity" evidence="1">
    <location>
        <begin position="95"/>
        <end position="105"/>
    </location>
</feature>
<evidence type="ECO:0000313" key="3">
    <source>
        <dbReference type="Proteomes" id="UP000215914"/>
    </source>
</evidence>
<name>A0A9K3EK18_HELAN</name>
<feature type="compositionally biased region" description="Basic residues" evidence="1">
    <location>
        <begin position="81"/>
        <end position="90"/>
    </location>
</feature>
<organism evidence="2 3">
    <name type="scientific">Helianthus annuus</name>
    <name type="common">Common sunflower</name>
    <dbReference type="NCBI Taxonomy" id="4232"/>
    <lineage>
        <taxon>Eukaryota</taxon>
        <taxon>Viridiplantae</taxon>
        <taxon>Streptophyta</taxon>
        <taxon>Embryophyta</taxon>
        <taxon>Tracheophyta</taxon>
        <taxon>Spermatophyta</taxon>
        <taxon>Magnoliopsida</taxon>
        <taxon>eudicotyledons</taxon>
        <taxon>Gunneridae</taxon>
        <taxon>Pentapetalae</taxon>
        <taxon>asterids</taxon>
        <taxon>campanulids</taxon>
        <taxon>Asterales</taxon>
        <taxon>Asteraceae</taxon>
        <taxon>Asteroideae</taxon>
        <taxon>Heliantheae alliance</taxon>
        <taxon>Heliantheae</taxon>
        <taxon>Helianthus</taxon>
    </lineage>
</organism>
<reference evidence="2" key="2">
    <citation type="submission" date="2020-06" db="EMBL/GenBank/DDBJ databases">
        <title>Helianthus annuus Genome sequencing and assembly Release 2.</title>
        <authorList>
            <person name="Gouzy J."/>
            <person name="Langlade N."/>
            <person name="Munos S."/>
        </authorList>
    </citation>
    <scope>NUCLEOTIDE SEQUENCE</scope>
    <source>
        <tissue evidence="2">Leaves</tissue>
    </source>
</reference>
<evidence type="ECO:0000313" key="2">
    <source>
        <dbReference type="EMBL" id="KAF5774306.1"/>
    </source>
</evidence>
<dbReference type="AlphaFoldDB" id="A0A9K3EK18"/>
<evidence type="ECO:0000256" key="1">
    <source>
        <dbReference type="SAM" id="MobiDB-lite"/>
    </source>
</evidence>
<protein>
    <submittedName>
        <fullName evidence="2">Uncharacterized protein</fullName>
    </submittedName>
</protein>
<gene>
    <name evidence="2" type="ORF">HanXRQr2_Chr13g0598791</name>
</gene>
<dbReference type="Proteomes" id="UP000215914">
    <property type="component" value="Unassembled WGS sequence"/>
</dbReference>
<sequence>MERLTYPYVSEVSSCYGKPLSILQELKPVGLNKKVCAEVLDSMSKKCSRSVDSEENFSEDADVSKEASLEGSAVRGDGGSKAKKAKKAKKGKNDGSGASKPFVDV</sequence>
<proteinExistence type="predicted"/>